<dbReference type="AlphaFoldDB" id="A0A1I3PFC1"/>
<dbReference type="GO" id="GO:0006352">
    <property type="term" value="P:DNA-templated transcription initiation"/>
    <property type="evidence" value="ECO:0007669"/>
    <property type="project" value="InterPro"/>
</dbReference>
<dbReference type="PANTHER" id="PTHR43133:SF46">
    <property type="entry name" value="RNA POLYMERASE SIGMA-70 FACTOR ECF SUBFAMILY"/>
    <property type="match status" value="1"/>
</dbReference>
<dbReference type="Pfam" id="PF08281">
    <property type="entry name" value="Sigma70_r4_2"/>
    <property type="match status" value="1"/>
</dbReference>
<dbReference type="Gene3D" id="1.10.1740.10">
    <property type="match status" value="1"/>
</dbReference>
<dbReference type="InterPro" id="IPR014284">
    <property type="entry name" value="RNA_pol_sigma-70_dom"/>
</dbReference>
<dbReference type="PANTHER" id="PTHR43133">
    <property type="entry name" value="RNA POLYMERASE ECF-TYPE SIGMA FACTO"/>
    <property type="match status" value="1"/>
</dbReference>
<dbReference type="InterPro" id="IPR007627">
    <property type="entry name" value="RNA_pol_sigma70_r2"/>
</dbReference>
<feature type="domain" description="HTH luxR-type" evidence="5">
    <location>
        <begin position="126"/>
        <end position="172"/>
    </location>
</feature>
<keyword evidence="3" id="KW-0731">Sigma factor</keyword>
<keyword evidence="4" id="KW-0804">Transcription</keyword>
<sequence length="190" mass="22641">MDVKESKLIDMLIEGRKSAFEQLYHSYSNRVFNLSFFLLKDTGWSEDVVQDVFVKLWENRSGLQRDQNLWTYLYVMTKRQALNKLRSVKRSNACFERLWTQISEVEDNLHDTVVAKELKENIKKLLRLLPRQQRTVFSLSRLEGFSHREIAERLNISPNTVKNHIVQAAKYLKNERLYHDLFLLAIFFSL</sequence>
<dbReference type="InterPro" id="IPR013249">
    <property type="entry name" value="RNA_pol_sigma70_r4_t2"/>
</dbReference>
<dbReference type="RefSeq" id="WP_143072947.1">
    <property type="nucleotide sequence ID" value="NZ_FOQO01000008.1"/>
</dbReference>
<dbReference type="GO" id="GO:0003677">
    <property type="term" value="F:DNA binding"/>
    <property type="evidence" value="ECO:0007669"/>
    <property type="project" value="InterPro"/>
</dbReference>
<dbReference type="Proteomes" id="UP000198670">
    <property type="component" value="Unassembled WGS sequence"/>
</dbReference>
<dbReference type="NCBIfam" id="TIGR02985">
    <property type="entry name" value="Sig70_bacteroi1"/>
    <property type="match status" value="1"/>
</dbReference>
<dbReference type="Pfam" id="PF04542">
    <property type="entry name" value="Sigma70_r2"/>
    <property type="match status" value="1"/>
</dbReference>
<dbReference type="NCBIfam" id="TIGR02937">
    <property type="entry name" value="sigma70-ECF"/>
    <property type="match status" value="1"/>
</dbReference>
<evidence type="ECO:0000259" key="5">
    <source>
        <dbReference type="SMART" id="SM00421"/>
    </source>
</evidence>
<name>A0A1I3PFC1_9SPHI</name>
<dbReference type="SMART" id="SM00421">
    <property type="entry name" value="HTH_LUXR"/>
    <property type="match status" value="1"/>
</dbReference>
<dbReference type="OrthoDB" id="659577at2"/>
<protein>
    <submittedName>
        <fullName evidence="6">RNA polymerase sigma-70 factor, ECF subfamily</fullName>
    </submittedName>
</protein>
<evidence type="ECO:0000256" key="4">
    <source>
        <dbReference type="ARBA" id="ARBA00023163"/>
    </source>
</evidence>
<accession>A0A1I3PFC1</accession>
<dbReference type="InterPro" id="IPR013324">
    <property type="entry name" value="RNA_pol_sigma_r3/r4-like"/>
</dbReference>
<gene>
    <name evidence="6" type="ORF">SAMN05444682_10822</name>
</gene>
<comment type="similarity">
    <text evidence="1">Belongs to the sigma-70 factor family. ECF subfamily.</text>
</comment>
<evidence type="ECO:0000313" key="7">
    <source>
        <dbReference type="Proteomes" id="UP000198670"/>
    </source>
</evidence>
<dbReference type="GO" id="GO:0016987">
    <property type="term" value="F:sigma factor activity"/>
    <property type="evidence" value="ECO:0007669"/>
    <property type="project" value="UniProtKB-KW"/>
</dbReference>
<dbReference type="InterPro" id="IPR014327">
    <property type="entry name" value="RNA_pol_sigma70_bacteroid"/>
</dbReference>
<dbReference type="SUPFAM" id="SSF88946">
    <property type="entry name" value="Sigma2 domain of RNA polymerase sigma factors"/>
    <property type="match status" value="1"/>
</dbReference>
<organism evidence="6 7">
    <name type="scientific">Parapedobacter indicus</name>
    <dbReference type="NCBI Taxonomy" id="1477437"/>
    <lineage>
        <taxon>Bacteria</taxon>
        <taxon>Pseudomonadati</taxon>
        <taxon>Bacteroidota</taxon>
        <taxon>Sphingobacteriia</taxon>
        <taxon>Sphingobacteriales</taxon>
        <taxon>Sphingobacteriaceae</taxon>
        <taxon>Parapedobacter</taxon>
    </lineage>
</organism>
<keyword evidence="2" id="KW-0805">Transcription regulation</keyword>
<dbReference type="InterPro" id="IPR039425">
    <property type="entry name" value="RNA_pol_sigma-70-like"/>
</dbReference>
<proteinExistence type="inferred from homology"/>
<dbReference type="CDD" id="cd06171">
    <property type="entry name" value="Sigma70_r4"/>
    <property type="match status" value="1"/>
</dbReference>
<dbReference type="SUPFAM" id="SSF88659">
    <property type="entry name" value="Sigma3 and sigma4 domains of RNA polymerase sigma factors"/>
    <property type="match status" value="1"/>
</dbReference>
<dbReference type="InterPro" id="IPR013325">
    <property type="entry name" value="RNA_pol_sigma_r2"/>
</dbReference>
<dbReference type="EMBL" id="FOQO01000008">
    <property type="protein sequence ID" value="SFJ20019.1"/>
    <property type="molecule type" value="Genomic_DNA"/>
</dbReference>
<dbReference type="Gene3D" id="1.10.10.10">
    <property type="entry name" value="Winged helix-like DNA-binding domain superfamily/Winged helix DNA-binding domain"/>
    <property type="match status" value="1"/>
</dbReference>
<dbReference type="STRING" id="1477437.SAMN05444682_10822"/>
<keyword evidence="7" id="KW-1185">Reference proteome</keyword>
<evidence type="ECO:0000256" key="3">
    <source>
        <dbReference type="ARBA" id="ARBA00023082"/>
    </source>
</evidence>
<evidence type="ECO:0000256" key="1">
    <source>
        <dbReference type="ARBA" id="ARBA00010641"/>
    </source>
</evidence>
<dbReference type="InterPro" id="IPR036388">
    <property type="entry name" value="WH-like_DNA-bd_sf"/>
</dbReference>
<dbReference type="InterPro" id="IPR000792">
    <property type="entry name" value="Tscrpt_reg_LuxR_C"/>
</dbReference>
<evidence type="ECO:0000256" key="2">
    <source>
        <dbReference type="ARBA" id="ARBA00023015"/>
    </source>
</evidence>
<evidence type="ECO:0000313" key="6">
    <source>
        <dbReference type="EMBL" id="SFJ20019.1"/>
    </source>
</evidence>
<reference evidence="6 7" key="1">
    <citation type="submission" date="2016-10" db="EMBL/GenBank/DDBJ databases">
        <authorList>
            <person name="de Groot N.N."/>
        </authorList>
    </citation>
    <scope>NUCLEOTIDE SEQUENCE [LARGE SCALE GENOMIC DNA]</scope>
    <source>
        <strain evidence="6 7">RK1</strain>
    </source>
</reference>